<dbReference type="RefSeq" id="WP_019679086.1">
    <property type="nucleotide sequence ID" value="NZ_ATAX01000010.1"/>
</dbReference>
<dbReference type="PANTHER" id="PTHR31157">
    <property type="entry name" value="SCP DOMAIN-CONTAINING PROTEIN"/>
    <property type="match status" value="1"/>
</dbReference>
<proteinExistence type="predicted"/>
<dbReference type="Pfam" id="PF00188">
    <property type="entry name" value="CAP"/>
    <property type="match status" value="1"/>
</dbReference>
<dbReference type="InterPro" id="IPR035940">
    <property type="entry name" value="CAP_sf"/>
</dbReference>
<dbReference type="GO" id="GO:0004553">
    <property type="term" value="F:hydrolase activity, hydrolyzing O-glycosyl compounds"/>
    <property type="evidence" value="ECO:0007669"/>
    <property type="project" value="InterPro"/>
</dbReference>
<accession>W7V0M4</accession>
<dbReference type="PANTHER" id="PTHR31157:SF1">
    <property type="entry name" value="SCP DOMAIN-CONTAINING PROTEIN"/>
    <property type="match status" value="1"/>
</dbReference>
<dbReference type="PROSITE" id="PS51766">
    <property type="entry name" value="DOCKERIN"/>
    <property type="match status" value="1"/>
</dbReference>
<name>W7V0M4_RUMFL</name>
<sequence>MNKIFTAICGAFVAAACIPCGASAASTEMVLSPVSDNNVGAVNTAGYNVEVIRLVNKERTSRGMTELKLIPKLNRAAEIRAKEIARSFSHTRPDGRSSLTACEDEGLEWSAFGENIAMGYTSPKAVVDGWMNSADHRKNILNEQYRYLGVGVVESGGSLYWSQAFYSTYVTVTDSYTVNEYGDVNRDGKADAVDASMVLAEYAAVTAHRSSTLNQAQKARGDLNGDSKLDSVDASQILAYYAKNSTR</sequence>
<dbReference type="PATRIC" id="fig|1341157.4.peg.637"/>
<dbReference type="Proteomes" id="UP000019365">
    <property type="component" value="Unassembled WGS sequence"/>
</dbReference>
<dbReference type="AlphaFoldDB" id="W7V0M4"/>
<organism evidence="3 4">
    <name type="scientific">Ruminococcus flavefaciens 007c</name>
    <dbReference type="NCBI Taxonomy" id="1341157"/>
    <lineage>
        <taxon>Bacteria</taxon>
        <taxon>Bacillati</taxon>
        <taxon>Bacillota</taxon>
        <taxon>Clostridia</taxon>
        <taxon>Eubacteriales</taxon>
        <taxon>Oscillospiraceae</taxon>
        <taxon>Ruminococcus</taxon>
    </lineage>
</organism>
<evidence type="ECO:0000259" key="2">
    <source>
        <dbReference type="PROSITE" id="PS51766"/>
    </source>
</evidence>
<comment type="caution">
    <text evidence="3">The sequence shown here is derived from an EMBL/GenBank/DDBJ whole genome shotgun (WGS) entry which is preliminary data.</text>
</comment>
<evidence type="ECO:0000313" key="3">
    <source>
        <dbReference type="EMBL" id="EWM54585.1"/>
    </source>
</evidence>
<dbReference type="InterPro" id="IPR014044">
    <property type="entry name" value="CAP_dom"/>
</dbReference>
<dbReference type="Gene3D" id="3.40.33.10">
    <property type="entry name" value="CAP"/>
    <property type="match status" value="1"/>
</dbReference>
<dbReference type="SUPFAM" id="SSF55797">
    <property type="entry name" value="PR-1-like"/>
    <property type="match status" value="1"/>
</dbReference>
<gene>
    <name evidence="3" type="ORF">RF007C_03780</name>
</gene>
<dbReference type="SUPFAM" id="SSF63446">
    <property type="entry name" value="Type I dockerin domain"/>
    <property type="match status" value="1"/>
</dbReference>
<dbReference type="PROSITE" id="PS51257">
    <property type="entry name" value="PROKAR_LIPOPROTEIN"/>
    <property type="match status" value="1"/>
</dbReference>
<dbReference type="Gene3D" id="1.10.1330.10">
    <property type="entry name" value="Dockerin domain"/>
    <property type="match status" value="2"/>
</dbReference>
<keyword evidence="1" id="KW-0732">Signal</keyword>
<dbReference type="EMBL" id="ATAX01000010">
    <property type="protein sequence ID" value="EWM54585.1"/>
    <property type="molecule type" value="Genomic_DNA"/>
</dbReference>
<dbReference type="GO" id="GO:0000272">
    <property type="term" value="P:polysaccharide catabolic process"/>
    <property type="evidence" value="ECO:0007669"/>
    <property type="project" value="InterPro"/>
</dbReference>
<dbReference type="InterPro" id="IPR002105">
    <property type="entry name" value="Dockerin_1_rpt"/>
</dbReference>
<dbReference type="eggNOG" id="COG2340">
    <property type="taxonomic scope" value="Bacteria"/>
</dbReference>
<dbReference type="InterPro" id="IPR036439">
    <property type="entry name" value="Dockerin_dom_sf"/>
</dbReference>
<protein>
    <recommendedName>
        <fullName evidence="2">Dockerin domain-containing protein</fullName>
    </recommendedName>
</protein>
<keyword evidence="4" id="KW-1185">Reference proteome</keyword>
<dbReference type="Pfam" id="PF00404">
    <property type="entry name" value="Dockerin_1"/>
    <property type="match status" value="1"/>
</dbReference>
<feature type="chain" id="PRO_5004901947" description="Dockerin domain-containing protein" evidence="1">
    <location>
        <begin position="25"/>
        <end position="247"/>
    </location>
</feature>
<dbReference type="CDD" id="cd05379">
    <property type="entry name" value="CAP_bacterial"/>
    <property type="match status" value="1"/>
</dbReference>
<dbReference type="OrthoDB" id="9783944at2"/>
<reference evidence="3 4" key="1">
    <citation type="journal article" date="2014" name="PLoS ONE">
        <title>Rumen cellulosomics: divergent fiber-degrading strategies revealed by comparative genome-wide analysis of six ruminococcal strains.</title>
        <authorList>
            <person name="Dassa B."/>
            <person name="Borovok I."/>
            <person name="Ruimy-Israeli V."/>
            <person name="Lamed R."/>
            <person name="Flint H.J."/>
            <person name="Duncan S.H."/>
            <person name="Henrissat B."/>
            <person name="Coutinho P."/>
            <person name="Morrison M."/>
            <person name="Mosoni P."/>
            <person name="Yeoman C.J."/>
            <person name="White B.A."/>
            <person name="Bayer E.A."/>
        </authorList>
    </citation>
    <scope>NUCLEOTIDE SEQUENCE [LARGE SCALE GENOMIC DNA]</scope>
    <source>
        <strain evidence="3 4">007c</strain>
    </source>
</reference>
<feature type="domain" description="Dockerin" evidence="2">
    <location>
        <begin position="177"/>
        <end position="247"/>
    </location>
</feature>
<evidence type="ECO:0000313" key="4">
    <source>
        <dbReference type="Proteomes" id="UP000019365"/>
    </source>
</evidence>
<feature type="signal peptide" evidence="1">
    <location>
        <begin position="1"/>
        <end position="24"/>
    </location>
</feature>
<dbReference type="InterPro" id="IPR016134">
    <property type="entry name" value="Dockerin_dom"/>
</dbReference>
<evidence type="ECO:0000256" key="1">
    <source>
        <dbReference type="SAM" id="SignalP"/>
    </source>
</evidence>